<feature type="region of interest" description="Disordered" evidence="1">
    <location>
        <begin position="1"/>
        <end position="262"/>
    </location>
</feature>
<evidence type="ECO:0000313" key="3">
    <source>
        <dbReference type="Proteomes" id="UP000008181"/>
    </source>
</evidence>
<feature type="compositionally biased region" description="Low complexity" evidence="1">
    <location>
        <begin position="50"/>
        <end position="65"/>
    </location>
</feature>
<reference evidence="2 3" key="1">
    <citation type="journal article" date="2011" name="Nat. Biotechnol.">
        <title>Comparative genomic analysis of the thermophilic biomass-degrading fungi Myceliophthora thermophila and Thielavia terrestris.</title>
        <authorList>
            <person name="Berka R.M."/>
            <person name="Grigoriev I.V."/>
            <person name="Otillar R."/>
            <person name="Salamov A."/>
            <person name="Grimwood J."/>
            <person name="Reid I."/>
            <person name="Ishmael N."/>
            <person name="John T."/>
            <person name="Darmond C."/>
            <person name="Moisan M.-C."/>
            <person name="Henrissat B."/>
            <person name="Coutinho P.M."/>
            <person name="Lombard V."/>
            <person name="Natvig D.O."/>
            <person name="Lindquist E."/>
            <person name="Schmutz J."/>
            <person name="Lucas S."/>
            <person name="Harris P."/>
            <person name="Powlowski J."/>
            <person name="Bellemare A."/>
            <person name="Taylor D."/>
            <person name="Butler G."/>
            <person name="de Vries R.P."/>
            <person name="Allijn I.E."/>
            <person name="van den Brink J."/>
            <person name="Ushinsky S."/>
            <person name="Storms R."/>
            <person name="Powell A.J."/>
            <person name="Paulsen I.T."/>
            <person name="Elbourne L.D.H."/>
            <person name="Baker S.E."/>
            <person name="Magnuson J."/>
            <person name="LaBoissiere S."/>
            <person name="Clutterbuck A.J."/>
            <person name="Martinez D."/>
            <person name="Wogulis M."/>
            <person name="de Leon A.L."/>
            <person name="Rey M.W."/>
            <person name="Tsang A."/>
        </authorList>
    </citation>
    <scope>NUCLEOTIDE SEQUENCE [LARGE SCALE GENOMIC DNA]</scope>
    <source>
        <strain evidence="3">ATCC 38088 / NRRL 8126</strain>
    </source>
</reference>
<dbReference type="OrthoDB" id="5229017at2759"/>
<dbReference type="HOGENOM" id="CLU_660871_0_0_1"/>
<dbReference type="EMBL" id="CP003014">
    <property type="protein sequence ID" value="AEO71760.1"/>
    <property type="molecule type" value="Genomic_DNA"/>
</dbReference>
<dbReference type="AlphaFoldDB" id="G2RG06"/>
<organism evidence="2 3">
    <name type="scientific">Thermothielavioides terrestris (strain ATCC 38088 / NRRL 8126)</name>
    <name type="common">Thielavia terrestris</name>
    <dbReference type="NCBI Taxonomy" id="578455"/>
    <lineage>
        <taxon>Eukaryota</taxon>
        <taxon>Fungi</taxon>
        <taxon>Dikarya</taxon>
        <taxon>Ascomycota</taxon>
        <taxon>Pezizomycotina</taxon>
        <taxon>Sordariomycetes</taxon>
        <taxon>Sordariomycetidae</taxon>
        <taxon>Sordariales</taxon>
        <taxon>Chaetomiaceae</taxon>
        <taxon>Thermothielavioides</taxon>
        <taxon>Thermothielavioides terrestris</taxon>
    </lineage>
</organism>
<accession>G2RG06</accession>
<evidence type="ECO:0000256" key="1">
    <source>
        <dbReference type="SAM" id="MobiDB-lite"/>
    </source>
</evidence>
<dbReference type="KEGG" id="ttt:THITE_2124578"/>
<dbReference type="Proteomes" id="UP000008181">
    <property type="component" value="Chromosome 6"/>
</dbReference>
<name>G2RG06_THETT</name>
<proteinExistence type="predicted"/>
<dbReference type="RefSeq" id="XP_003658096.1">
    <property type="nucleotide sequence ID" value="XM_003658048.1"/>
</dbReference>
<feature type="compositionally biased region" description="Basic and acidic residues" evidence="1">
    <location>
        <begin position="225"/>
        <end position="241"/>
    </location>
</feature>
<gene>
    <name evidence="2" type="ORF">THITE_2124578</name>
</gene>
<protein>
    <submittedName>
        <fullName evidence="2">Uncharacterized protein</fullName>
    </submittedName>
</protein>
<feature type="compositionally biased region" description="Basic and acidic residues" evidence="1">
    <location>
        <begin position="89"/>
        <end position="101"/>
    </location>
</feature>
<evidence type="ECO:0000313" key="2">
    <source>
        <dbReference type="EMBL" id="AEO71760.1"/>
    </source>
</evidence>
<sequence>MAEEYDKAVRTANWARKHAKLAANIPKSSSHRFEFEPSTPPESPRRESDSANLGNSGNLGDSGNSHQGHRRAPDDSAILGNFIPLSTSMRERSPSPRREKGVYLQLSLTDSQVDKLTAALSSQDDDESMENNPARSLRARSPAKMPQDVATHPRPQRSRSPAKKALPVKTPESQRTVQGLRGDIATSASSSKRQETRFDWNAPAAHGSPTRSAGRGIRSPPAPIDTDRARAYAKLAADRAGRQPAIVVHRPLERDPSPVRQPHRFALADDSSSHYSQDSAGERYPSCVSPLRIQKENEAKNVSILQEYTEQKNSVRGSDKDSTESAQYGTLGEGSSGGQRASYTPLAPLMKEAPTVRKASKTLIGEGGWLENTSKREPATTSPNRAGGFLGNLVKKAKEMASSLAEVFLFCGGQND</sequence>
<dbReference type="GeneID" id="11522312"/>
<feature type="region of interest" description="Disordered" evidence="1">
    <location>
        <begin position="310"/>
        <end position="349"/>
    </location>
</feature>
<keyword evidence="3" id="KW-1185">Reference proteome</keyword>
<dbReference type="eggNOG" id="ENOG502QQXP">
    <property type="taxonomic scope" value="Eukaryota"/>
</dbReference>